<evidence type="ECO:0000313" key="3">
    <source>
        <dbReference type="Proteomes" id="UP000269692"/>
    </source>
</evidence>
<evidence type="ECO:0000256" key="1">
    <source>
        <dbReference type="ARBA" id="ARBA00022679"/>
    </source>
</evidence>
<dbReference type="EMBL" id="RCTF01000029">
    <property type="protein sequence ID" value="RLP71875.1"/>
    <property type="molecule type" value="Genomic_DNA"/>
</dbReference>
<dbReference type="InterPro" id="IPR023606">
    <property type="entry name" value="CoA-Trfase_III_dom_1_sf"/>
</dbReference>
<dbReference type="OrthoDB" id="9806585at2"/>
<sequence>MTPLLTGIRVVDITSIVLGPFAGQVLADLGADVIKVEPLEGELARSVYPVSPDGMGAMFANNNRNKKSLALDLKSAAGKEVLRKLIASANVLLHNMRVDAITRLGFGFEAVKAINPRIIYCSAIGFGQDGPYRDRPAYDDVIQAASGLAMLPAHVGGTPAYVPSVVADKVASLYAVYGVLAAVAAQARGQIEAVDVEVPMFESLVGFLLNEHLAAATFSAEPKGAGYHRLFSPDRKPYRTSDGWVAALPYTGDQWRRLLAEIGRADIAAEPWFQDAGERSRRVAELYRVLGAAVLERSTADWLETFARLDIPYSKVNDLDDLLADPHLNAVGFFEPGALAEAGIARTLRQPVVFRGAPRAPDRSAVAVGADTDGVLAGLGYSGAEIAALKASGAVGGAGEGDDE</sequence>
<dbReference type="GO" id="GO:0008410">
    <property type="term" value="F:CoA-transferase activity"/>
    <property type="evidence" value="ECO:0007669"/>
    <property type="project" value="TreeGrafter"/>
</dbReference>
<dbReference type="Pfam" id="PF02515">
    <property type="entry name" value="CoA_transf_3"/>
    <property type="match status" value="1"/>
</dbReference>
<protein>
    <submittedName>
        <fullName evidence="2">CoA transferase</fullName>
    </submittedName>
</protein>
<dbReference type="PANTHER" id="PTHR48207">
    <property type="entry name" value="SUCCINATE--HYDROXYMETHYLGLUTARATE COA-TRANSFERASE"/>
    <property type="match status" value="1"/>
</dbReference>
<keyword evidence="1 2" id="KW-0808">Transferase</keyword>
<dbReference type="Gene3D" id="3.40.50.10540">
    <property type="entry name" value="Crotonobetainyl-coa:carnitine coa-transferase, domain 1"/>
    <property type="match status" value="1"/>
</dbReference>
<dbReference type="InterPro" id="IPR003673">
    <property type="entry name" value="CoA-Trfase_fam_III"/>
</dbReference>
<evidence type="ECO:0000313" key="2">
    <source>
        <dbReference type="EMBL" id="RLP71875.1"/>
    </source>
</evidence>
<name>A0A3L6ZW09_9HYPH</name>
<reference evidence="2 3" key="1">
    <citation type="submission" date="2018-10" db="EMBL/GenBank/DDBJ databases">
        <title>Xanthobacter tagetidis genome sequencing and assembly.</title>
        <authorList>
            <person name="Maclea K.S."/>
            <person name="Goen A.E."/>
            <person name="Fatima S.A."/>
        </authorList>
    </citation>
    <scope>NUCLEOTIDE SEQUENCE [LARGE SCALE GENOMIC DNA]</scope>
    <source>
        <strain evidence="2 3">ATCC 700314</strain>
    </source>
</reference>
<accession>A0A3L6ZW09</accession>
<comment type="caution">
    <text evidence="2">The sequence shown here is derived from an EMBL/GenBank/DDBJ whole genome shotgun (WGS) entry which is preliminary data.</text>
</comment>
<gene>
    <name evidence="2" type="ORF">D9R14_22155</name>
</gene>
<dbReference type="Proteomes" id="UP000269692">
    <property type="component" value="Unassembled WGS sequence"/>
</dbReference>
<dbReference type="AlphaFoldDB" id="A0A3L6ZW09"/>
<dbReference type="RefSeq" id="WP_121625747.1">
    <property type="nucleotide sequence ID" value="NZ_JACIIW010000001.1"/>
</dbReference>
<dbReference type="SUPFAM" id="SSF89796">
    <property type="entry name" value="CoA-transferase family III (CaiB/BaiF)"/>
    <property type="match status" value="1"/>
</dbReference>
<dbReference type="InterPro" id="IPR050483">
    <property type="entry name" value="CoA-transferase_III_domain"/>
</dbReference>
<dbReference type="PANTHER" id="PTHR48207:SF4">
    <property type="entry name" value="BLL6097 PROTEIN"/>
    <property type="match status" value="1"/>
</dbReference>
<keyword evidence="3" id="KW-1185">Reference proteome</keyword>
<dbReference type="Gene3D" id="3.30.1540.10">
    <property type="entry name" value="formyl-coa transferase, domain 3"/>
    <property type="match status" value="1"/>
</dbReference>
<proteinExistence type="predicted"/>
<organism evidence="2 3">
    <name type="scientific">Xanthobacter tagetidis</name>
    <dbReference type="NCBI Taxonomy" id="60216"/>
    <lineage>
        <taxon>Bacteria</taxon>
        <taxon>Pseudomonadati</taxon>
        <taxon>Pseudomonadota</taxon>
        <taxon>Alphaproteobacteria</taxon>
        <taxon>Hyphomicrobiales</taxon>
        <taxon>Xanthobacteraceae</taxon>
        <taxon>Xanthobacter</taxon>
    </lineage>
</organism>
<dbReference type="InterPro" id="IPR044855">
    <property type="entry name" value="CoA-Trfase_III_dom3_sf"/>
</dbReference>